<dbReference type="InterPro" id="IPR029016">
    <property type="entry name" value="GAF-like_dom_sf"/>
</dbReference>
<keyword evidence="10" id="KW-0067">ATP-binding</keyword>
<feature type="transmembrane region" description="Helical" evidence="14">
    <location>
        <begin position="137"/>
        <end position="158"/>
    </location>
</feature>
<dbReference type="GO" id="GO:0000155">
    <property type="term" value="F:phosphorelay sensor kinase activity"/>
    <property type="evidence" value="ECO:0007669"/>
    <property type="project" value="InterPro"/>
</dbReference>
<dbReference type="Pfam" id="PF13492">
    <property type="entry name" value="GAF_3"/>
    <property type="match status" value="1"/>
</dbReference>
<evidence type="ECO:0000256" key="6">
    <source>
        <dbReference type="ARBA" id="ARBA00022679"/>
    </source>
</evidence>
<feature type="transmembrane region" description="Helical" evidence="14">
    <location>
        <begin position="43"/>
        <end position="61"/>
    </location>
</feature>
<evidence type="ECO:0000256" key="11">
    <source>
        <dbReference type="ARBA" id="ARBA00022989"/>
    </source>
</evidence>
<dbReference type="GO" id="GO:0005524">
    <property type="term" value="F:ATP binding"/>
    <property type="evidence" value="ECO:0007669"/>
    <property type="project" value="UniProtKB-KW"/>
</dbReference>
<dbReference type="Pfam" id="PF06580">
    <property type="entry name" value="His_kinase"/>
    <property type="match status" value="1"/>
</dbReference>
<keyword evidence="6" id="KW-0808">Transferase</keyword>
<dbReference type="Pfam" id="PF07694">
    <property type="entry name" value="5TM-5TMR_LYT"/>
    <property type="match status" value="1"/>
</dbReference>
<evidence type="ECO:0000256" key="13">
    <source>
        <dbReference type="ARBA" id="ARBA00023136"/>
    </source>
</evidence>
<evidence type="ECO:0000313" key="17">
    <source>
        <dbReference type="EMBL" id="AST58454.1"/>
    </source>
</evidence>
<dbReference type="AlphaFoldDB" id="A0A223I1M0"/>
<dbReference type="PANTHER" id="PTHR34220:SF7">
    <property type="entry name" value="SENSOR HISTIDINE KINASE YPDA"/>
    <property type="match status" value="1"/>
</dbReference>
<keyword evidence="13 14" id="KW-0472">Membrane</keyword>
<evidence type="ECO:0000259" key="16">
    <source>
        <dbReference type="SMART" id="SM00387"/>
    </source>
</evidence>
<dbReference type="EC" id="2.7.13.3" evidence="3"/>
<evidence type="ECO:0000313" key="18">
    <source>
        <dbReference type="Proteomes" id="UP000214975"/>
    </source>
</evidence>
<keyword evidence="5" id="KW-0597">Phosphoprotein</keyword>
<feature type="domain" description="GAF" evidence="15">
    <location>
        <begin position="223"/>
        <end position="358"/>
    </location>
</feature>
<dbReference type="SUPFAM" id="SSF55781">
    <property type="entry name" value="GAF domain-like"/>
    <property type="match status" value="1"/>
</dbReference>
<dbReference type="EMBL" id="CP016893">
    <property type="protein sequence ID" value="AST58454.1"/>
    <property type="molecule type" value="Genomic_DNA"/>
</dbReference>
<keyword evidence="11 14" id="KW-1133">Transmembrane helix</keyword>
<dbReference type="Gene3D" id="3.30.450.40">
    <property type="match status" value="1"/>
</dbReference>
<dbReference type="GO" id="GO:0071555">
    <property type="term" value="P:cell wall organization"/>
    <property type="evidence" value="ECO:0007669"/>
    <property type="project" value="InterPro"/>
</dbReference>
<evidence type="ECO:0000256" key="2">
    <source>
        <dbReference type="ARBA" id="ARBA00004651"/>
    </source>
</evidence>
<name>A0A223I1M0_THETR</name>
<proteinExistence type="predicted"/>
<dbReference type="InterPro" id="IPR011620">
    <property type="entry name" value="Sig_transdc_His_kinase_LytS_TM"/>
</dbReference>
<evidence type="ECO:0000259" key="15">
    <source>
        <dbReference type="SMART" id="SM00065"/>
    </source>
</evidence>
<keyword evidence="9 17" id="KW-0418">Kinase</keyword>
<dbReference type="InterPro" id="IPR003594">
    <property type="entry name" value="HATPase_dom"/>
</dbReference>
<evidence type="ECO:0000256" key="12">
    <source>
        <dbReference type="ARBA" id="ARBA00023012"/>
    </source>
</evidence>
<dbReference type="PANTHER" id="PTHR34220">
    <property type="entry name" value="SENSOR HISTIDINE KINASE YPDA"/>
    <property type="match status" value="1"/>
</dbReference>
<dbReference type="GO" id="GO:0005886">
    <property type="term" value="C:plasma membrane"/>
    <property type="evidence" value="ECO:0007669"/>
    <property type="project" value="UniProtKB-SubCell"/>
</dbReference>
<evidence type="ECO:0000256" key="10">
    <source>
        <dbReference type="ARBA" id="ARBA00022840"/>
    </source>
</evidence>
<keyword evidence="12" id="KW-0902">Two-component regulatory system</keyword>
<keyword evidence="8" id="KW-0547">Nucleotide-binding</keyword>
<reference evidence="17 18" key="1">
    <citation type="submission" date="2016-08" db="EMBL/GenBank/DDBJ databases">
        <title>A novel genetic cassette of butanologenic Thermoanaerobacterium thermosaccharolyticum that directly convert cellulose to butanol.</title>
        <authorList>
            <person name="Li T."/>
            <person name="He J."/>
        </authorList>
    </citation>
    <scope>NUCLEOTIDE SEQUENCE [LARGE SCALE GENOMIC DNA]</scope>
    <source>
        <strain evidence="17 18">TG57</strain>
    </source>
</reference>
<dbReference type="SMART" id="SM00065">
    <property type="entry name" value="GAF"/>
    <property type="match status" value="1"/>
</dbReference>
<dbReference type="InterPro" id="IPR036890">
    <property type="entry name" value="HATPase_C_sf"/>
</dbReference>
<dbReference type="Pfam" id="PF02518">
    <property type="entry name" value="HATPase_c"/>
    <property type="match status" value="1"/>
</dbReference>
<evidence type="ECO:0000256" key="1">
    <source>
        <dbReference type="ARBA" id="ARBA00000085"/>
    </source>
</evidence>
<evidence type="ECO:0000256" key="5">
    <source>
        <dbReference type="ARBA" id="ARBA00022553"/>
    </source>
</evidence>
<gene>
    <name evidence="17" type="ORF">Thert_02599</name>
</gene>
<feature type="transmembrane region" description="Helical" evidence="14">
    <location>
        <begin position="73"/>
        <end position="97"/>
    </location>
</feature>
<protein>
    <recommendedName>
        <fullName evidence="3">histidine kinase</fullName>
        <ecNumber evidence="3">2.7.13.3</ecNumber>
    </recommendedName>
</protein>
<evidence type="ECO:0000256" key="9">
    <source>
        <dbReference type="ARBA" id="ARBA00022777"/>
    </source>
</evidence>
<evidence type="ECO:0000256" key="4">
    <source>
        <dbReference type="ARBA" id="ARBA00022475"/>
    </source>
</evidence>
<dbReference type="Gene3D" id="3.30.565.10">
    <property type="entry name" value="Histidine kinase-like ATPase, C-terminal domain"/>
    <property type="match status" value="1"/>
</dbReference>
<dbReference type="Gene3D" id="1.10.1760.20">
    <property type="match status" value="1"/>
</dbReference>
<sequence>MSKIFIPMMYELSVLITLAFLMSKLHVFRNLILLKNANIYQKIFLSIIFGSFGIIGTYTGIPVNGALANSRAVGVIIGGLLGGPFVGILSGLIAGIHRNLIDIGGFTAFACAVSTAVEGTVAGLLSSSLKRTKNRFLFAFATGVINESLQMIIILLLAKPFSEALNLVKIIWIPMSLLNSLGISVFILIIDGIFIEQDRMLANLAKVITEIAGRLLKCFKEGYNEETAQSAARIIKNLIQADAISFTDKEKILAHVGLGSDHHKVGNRLQTKITEEAIATGRIKVAQSKREIECDNEKCQLRSAIIVPLKKGDETIGVFKMYKKEPYAISNFDIKLAQGLSQLISTQLEIHDVEYKEKLLEKARFKALQAQINPHFLFNSLNTIMSLCRIDPLKARDVLLNLSQYLRRNMEIENDLISIDDEMEHVKSFVSIQKARFGNKINVKYRIDENCDLLLPPLTIQPLVENSIKHGLLKKVHGGTVAIYVRHYQKGYKITIRDDGVGMDAKYIKNLLNKKDKSLGKIGLINVNKRLISYFGDCSHLKITSKKGIGTQISFYIPKKGDVAKDESIVG</sequence>
<feature type="transmembrane region" description="Helical" evidence="14">
    <location>
        <begin position="170"/>
        <end position="190"/>
    </location>
</feature>
<dbReference type="SMART" id="SM00387">
    <property type="entry name" value="HATPase_c"/>
    <property type="match status" value="1"/>
</dbReference>
<comment type="subcellular location">
    <subcellularLocation>
        <location evidence="2">Cell membrane</location>
        <topology evidence="2">Multi-pass membrane protein</topology>
    </subcellularLocation>
</comment>
<dbReference type="RefSeq" id="WP_094397745.1">
    <property type="nucleotide sequence ID" value="NZ_CP016893.1"/>
</dbReference>
<dbReference type="InterPro" id="IPR050640">
    <property type="entry name" value="Bact_2-comp_sensor_kinase"/>
</dbReference>
<keyword evidence="7 14" id="KW-0812">Transmembrane</keyword>
<dbReference type="InterPro" id="IPR010559">
    <property type="entry name" value="Sig_transdc_His_kin_internal"/>
</dbReference>
<evidence type="ECO:0000256" key="7">
    <source>
        <dbReference type="ARBA" id="ARBA00022692"/>
    </source>
</evidence>
<comment type="catalytic activity">
    <reaction evidence="1">
        <text>ATP + protein L-histidine = ADP + protein N-phospho-L-histidine.</text>
        <dbReference type="EC" id="2.7.13.3"/>
    </reaction>
</comment>
<dbReference type="SUPFAM" id="SSF55874">
    <property type="entry name" value="ATPase domain of HSP90 chaperone/DNA topoisomerase II/histidine kinase"/>
    <property type="match status" value="1"/>
</dbReference>
<keyword evidence="4" id="KW-1003">Cell membrane</keyword>
<evidence type="ECO:0000256" key="14">
    <source>
        <dbReference type="SAM" id="Phobius"/>
    </source>
</evidence>
<evidence type="ECO:0000256" key="3">
    <source>
        <dbReference type="ARBA" id="ARBA00012438"/>
    </source>
</evidence>
<organism evidence="17 18">
    <name type="scientific">Thermoanaerobacterium thermosaccharolyticum</name>
    <name type="common">Clostridium thermosaccharolyticum</name>
    <dbReference type="NCBI Taxonomy" id="1517"/>
    <lineage>
        <taxon>Bacteria</taxon>
        <taxon>Bacillati</taxon>
        <taxon>Bacillota</taxon>
        <taxon>Clostridia</taxon>
        <taxon>Thermoanaerobacterales</taxon>
        <taxon>Thermoanaerobacteraceae</taxon>
        <taxon>Thermoanaerobacterium</taxon>
    </lineage>
</organism>
<accession>A0A223I1M0</accession>
<dbReference type="Proteomes" id="UP000214975">
    <property type="component" value="Chromosome"/>
</dbReference>
<evidence type="ECO:0000256" key="8">
    <source>
        <dbReference type="ARBA" id="ARBA00022741"/>
    </source>
</evidence>
<feature type="domain" description="Histidine kinase/HSP90-like ATPase" evidence="16">
    <location>
        <begin position="451"/>
        <end position="561"/>
    </location>
</feature>
<dbReference type="InterPro" id="IPR003018">
    <property type="entry name" value="GAF"/>
</dbReference>
<feature type="transmembrane region" description="Helical" evidence="14">
    <location>
        <begin position="103"/>
        <end position="125"/>
    </location>
</feature>